<dbReference type="HOGENOM" id="CLU_2624426_0_0_1"/>
<name>K1PTB6_MAGGI</name>
<reference evidence="1" key="1">
    <citation type="journal article" date="2012" name="Nature">
        <title>The oyster genome reveals stress adaptation and complexity of shell formation.</title>
        <authorList>
            <person name="Zhang G."/>
            <person name="Fang X."/>
            <person name="Guo X."/>
            <person name="Li L."/>
            <person name="Luo R."/>
            <person name="Xu F."/>
            <person name="Yang P."/>
            <person name="Zhang L."/>
            <person name="Wang X."/>
            <person name="Qi H."/>
            <person name="Xiong Z."/>
            <person name="Que H."/>
            <person name="Xie Y."/>
            <person name="Holland P.W."/>
            <person name="Paps J."/>
            <person name="Zhu Y."/>
            <person name="Wu F."/>
            <person name="Chen Y."/>
            <person name="Wang J."/>
            <person name="Peng C."/>
            <person name="Meng J."/>
            <person name="Yang L."/>
            <person name="Liu J."/>
            <person name="Wen B."/>
            <person name="Zhang N."/>
            <person name="Huang Z."/>
            <person name="Zhu Q."/>
            <person name="Feng Y."/>
            <person name="Mount A."/>
            <person name="Hedgecock D."/>
            <person name="Xu Z."/>
            <person name="Liu Y."/>
            <person name="Domazet-Loso T."/>
            <person name="Du Y."/>
            <person name="Sun X."/>
            <person name="Zhang S."/>
            <person name="Liu B."/>
            <person name="Cheng P."/>
            <person name="Jiang X."/>
            <person name="Li J."/>
            <person name="Fan D."/>
            <person name="Wang W."/>
            <person name="Fu W."/>
            <person name="Wang T."/>
            <person name="Wang B."/>
            <person name="Zhang J."/>
            <person name="Peng Z."/>
            <person name="Li Y."/>
            <person name="Li N."/>
            <person name="Wang J."/>
            <person name="Chen M."/>
            <person name="He Y."/>
            <person name="Tan F."/>
            <person name="Song X."/>
            <person name="Zheng Q."/>
            <person name="Huang R."/>
            <person name="Yang H."/>
            <person name="Du X."/>
            <person name="Chen L."/>
            <person name="Yang M."/>
            <person name="Gaffney P.M."/>
            <person name="Wang S."/>
            <person name="Luo L."/>
            <person name="She Z."/>
            <person name="Ming Y."/>
            <person name="Huang W."/>
            <person name="Zhang S."/>
            <person name="Huang B."/>
            <person name="Zhang Y."/>
            <person name="Qu T."/>
            <person name="Ni P."/>
            <person name="Miao G."/>
            <person name="Wang J."/>
            <person name="Wang Q."/>
            <person name="Steinberg C.E."/>
            <person name="Wang H."/>
            <person name="Li N."/>
            <person name="Qian L."/>
            <person name="Zhang G."/>
            <person name="Li Y."/>
            <person name="Yang H."/>
            <person name="Liu X."/>
            <person name="Wang J."/>
            <person name="Yin Y."/>
            <person name="Wang J."/>
        </authorList>
    </citation>
    <scope>NUCLEOTIDE SEQUENCE [LARGE SCALE GENOMIC DNA]</scope>
    <source>
        <strain evidence="1">05x7-T-G4-1.051#20</strain>
    </source>
</reference>
<dbReference type="InParanoid" id="K1PTB6"/>
<protein>
    <submittedName>
        <fullName evidence="1">Uncharacterized protein</fullName>
    </submittedName>
</protein>
<gene>
    <name evidence="1" type="ORF">CGI_10002802</name>
</gene>
<accession>K1PTB6</accession>
<organism evidence="1">
    <name type="scientific">Magallana gigas</name>
    <name type="common">Pacific oyster</name>
    <name type="synonym">Crassostrea gigas</name>
    <dbReference type="NCBI Taxonomy" id="29159"/>
    <lineage>
        <taxon>Eukaryota</taxon>
        <taxon>Metazoa</taxon>
        <taxon>Spiralia</taxon>
        <taxon>Lophotrochozoa</taxon>
        <taxon>Mollusca</taxon>
        <taxon>Bivalvia</taxon>
        <taxon>Autobranchia</taxon>
        <taxon>Pteriomorphia</taxon>
        <taxon>Ostreida</taxon>
        <taxon>Ostreoidea</taxon>
        <taxon>Ostreidae</taxon>
        <taxon>Magallana</taxon>
    </lineage>
</organism>
<proteinExistence type="predicted"/>
<dbReference type="AlphaFoldDB" id="K1PTB6"/>
<sequence>MKGFTVCVWVSPLRRLPPWSNLFALIVLGGVNRRLTKNAPPSAGSGGMKEHLWQAPLMGHRCATLGRLPSRPAETEET</sequence>
<dbReference type="EMBL" id="JH818559">
    <property type="protein sequence ID" value="EKC22089.1"/>
    <property type="molecule type" value="Genomic_DNA"/>
</dbReference>
<evidence type="ECO:0000313" key="1">
    <source>
        <dbReference type="EMBL" id="EKC22089.1"/>
    </source>
</evidence>